<dbReference type="Proteomes" id="UP000321224">
    <property type="component" value="Unassembled WGS sequence"/>
</dbReference>
<dbReference type="AlphaFoldDB" id="A0A511H9R5"/>
<keyword evidence="4" id="KW-1185">Reference proteome</keyword>
<evidence type="ECO:0000259" key="1">
    <source>
        <dbReference type="Pfam" id="PF09937"/>
    </source>
</evidence>
<dbReference type="Pfam" id="PF09937">
    <property type="entry name" value="DUF2169"/>
    <property type="match status" value="1"/>
</dbReference>
<reference evidence="3 4" key="1">
    <citation type="submission" date="2016-10" db="EMBL/GenBank/DDBJ databases">
        <authorList>
            <person name="Varghese N."/>
            <person name="Submissions S."/>
        </authorList>
    </citation>
    <scope>NUCLEOTIDE SEQUENCE [LARGE SCALE GENOMIC DNA]</scope>
    <source>
        <strain evidence="3 4">DSM 2260</strain>
    </source>
</reference>
<evidence type="ECO:0000313" key="5">
    <source>
        <dbReference type="Proteomes" id="UP000321224"/>
    </source>
</evidence>
<sequence>MFETRNETPFASAMFLFPDEQGIETVYAVLKATFEIHSHALSVAELQRPVTLMDEYWTEPGTSSLRYPGEAHVSKPGTDVLLVGDAHAPRGRPTGACLVRMKVGPIHKDIHVFGNRTWRGGLLSPGPTPPEPFTLMPLTWERAFGGTHDLGNGRILAEPRNPVGQSFRGKRSGREMLGRALPNIEDPRAPIGSISDAPAPVGIAPIAPAWEPRRSRAGTYDEVWQTQRAPHLPQDFNPEFLCTAPSGQWVQPGLKGGEPVELHNLSPRGPQRFALPTCKVEVEVRIDGHPRRPRMHLETVLLSPGEQKLCLTWRGAVNCDKQALRVERIRFSLQSMTNVQG</sequence>
<dbReference type="Proteomes" id="UP000198717">
    <property type="component" value="Unassembled WGS sequence"/>
</dbReference>
<dbReference type="EMBL" id="FNAJ01000015">
    <property type="protein sequence ID" value="SDE95846.1"/>
    <property type="molecule type" value="Genomic_DNA"/>
</dbReference>
<reference evidence="2 5" key="2">
    <citation type="submission" date="2019-07" db="EMBL/GenBank/DDBJ databases">
        <title>Whole genome shotgun sequence of Myxococcus virescens NBRC 100334.</title>
        <authorList>
            <person name="Hosoyama A."/>
            <person name="Uohara A."/>
            <person name="Ohji S."/>
            <person name="Ichikawa N."/>
        </authorList>
    </citation>
    <scope>NUCLEOTIDE SEQUENCE [LARGE SCALE GENOMIC DNA]</scope>
    <source>
        <strain evidence="2 5">NBRC 100334</strain>
    </source>
</reference>
<organism evidence="2 5">
    <name type="scientific">Myxococcus virescens</name>
    <dbReference type="NCBI Taxonomy" id="83456"/>
    <lineage>
        <taxon>Bacteria</taxon>
        <taxon>Pseudomonadati</taxon>
        <taxon>Myxococcota</taxon>
        <taxon>Myxococcia</taxon>
        <taxon>Myxococcales</taxon>
        <taxon>Cystobacterineae</taxon>
        <taxon>Myxococcaceae</taxon>
        <taxon>Myxococcus</taxon>
    </lineage>
</organism>
<name>A0A511H9R5_9BACT</name>
<evidence type="ECO:0000313" key="4">
    <source>
        <dbReference type="Proteomes" id="UP000198717"/>
    </source>
</evidence>
<comment type="caution">
    <text evidence="2">The sequence shown here is derived from an EMBL/GenBank/DDBJ whole genome shotgun (WGS) entry which is preliminary data.</text>
</comment>
<accession>A0A511H9R5</accession>
<evidence type="ECO:0000313" key="3">
    <source>
        <dbReference type="EMBL" id="SDE95846.1"/>
    </source>
</evidence>
<protein>
    <recommendedName>
        <fullName evidence="1">DUF2169 domain-containing protein</fullName>
    </recommendedName>
</protein>
<dbReference type="RefSeq" id="WP_090493933.1">
    <property type="nucleotide sequence ID" value="NZ_BJVY01000009.1"/>
</dbReference>
<gene>
    <name evidence="2" type="ORF">MVI01_20560</name>
    <name evidence="3" type="ORF">SAMN04488504_115169</name>
</gene>
<evidence type="ECO:0000313" key="2">
    <source>
        <dbReference type="EMBL" id="GEL70272.1"/>
    </source>
</evidence>
<proteinExistence type="predicted"/>
<dbReference type="EMBL" id="BJVY01000009">
    <property type="protein sequence ID" value="GEL70272.1"/>
    <property type="molecule type" value="Genomic_DNA"/>
</dbReference>
<feature type="domain" description="DUF2169" evidence="1">
    <location>
        <begin position="22"/>
        <end position="314"/>
    </location>
</feature>
<dbReference type="InterPro" id="IPR018683">
    <property type="entry name" value="DUF2169"/>
</dbReference>